<accession>A0ABX7PIW7</accession>
<evidence type="ECO:0000313" key="3">
    <source>
        <dbReference type="Proteomes" id="UP000662818"/>
    </source>
</evidence>
<dbReference type="Proteomes" id="UP000662818">
    <property type="component" value="Chromosome"/>
</dbReference>
<organism evidence="2 3">
    <name type="scientific">Nocardioides aromaticivorans</name>
    <dbReference type="NCBI Taxonomy" id="200618"/>
    <lineage>
        <taxon>Bacteria</taxon>
        <taxon>Bacillati</taxon>
        <taxon>Actinomycetota</taxon>
        <taxon>Actinomycetes</taxon>
        <taxon>Propionibacteriales</taxon>
        <taxon>Nocardioidaceae</taxon>
        <taxon>Nocardioides</taxon>
    </lineage>
</organism>
<proteinExistence type="predicted"/>
<gene>
    <name evidence="2" type="ORF">CFH99_09755</name>
</gene>
<evidence type="ECO:0008006" key="4">
    <source>
        <dbReference type="Google" id="ProtNLM"/>
    </source>
</evidence>
<dbReference type="EMBL" id="CP022295">
    <property type="protein sequence ID" value="QSR25908.1"/>
    <property type="molecule type" value="Genomic_DNA"/>
</dbReference>
<evidence type="ECO:0000313" key="2">
    <source>
        <dbReference type="EMBL" id="QSR25908.1"/>
    </source>
</evidence>
<sequence>MVAGLLLGGCSGGEEEPAPAPSKESSAPDVRVVTDSGIGKVRGPLSPPRRAEVVRDVTAVVDAWSTRAYGGDYPRTDFADAFAAFTPYARALALRKTSLLSNAAAGADLDAVTIARRVVRVDVLAPRGKVAGATARIRIVLDLSGPTDRREVVTGRLLLSPTAKGWRVFGFDVSRGRDS</sequence>
<keyword evidence="3" id="KW-1185">Reference proteome</keyword>
<name>A0ABX7PIW7_9ACTN</name>
<evidence type="ECO:0000256" key="1">
    <source>
        <dbReference type="SAM" id="MobiDB-lite"/>
    </source>
</evidence>
<reference evidence="2 3" key="1">
    <citation type="submission" date="2017-06" db="EMBL/GenBank/DDBJ databases">
        <title>Complete Genome Sequence of the Soil Carbazole-Degrading Bacterium Nocardioides aromaticivorans IC177.</title>
        <authorList>
            <person name="Vejarano F."/>
            <person name="Suzuki-Minakuchi C."/>
            <person name="Ohtsubo Y."/>
            <person name="Tsuda M."/>
            <person name="Okada K."/>
            <person name="Nojiri H."/>
        </authorList>
    </citation>
    <scope>NUCLEOTIDE SEQUENCE [LARGE SCALE GENOMIC DNA]</scope>
    <source>
        <strain evidence="2 3">IC177</strain>
    </source>
</reference>
<feature type="compositionally biased region" description="Gly residues" evidence="1">
    <location>
        <begin position="1"/>
        <end position="12"/>
    </location>
</feature>
<feature type="region of interest" description="Disordered" evidence="1">
    <location>
        <begin position="1"/>
        <end position="30"/>
    </location>
</feature>
<protein>
    <recommendedName>
        <fullName evidence="4">Lipoprotein</fullName>
    </recommendedName>
</protein>